<keyword evidence="2" id="KW-1185">Reference proteome</keyword>
<name>A0A7J8B1K2_PIPKU</name>
<comment type="caution">
    <text evidence="1">The sequence shown here is derived from an EMBL/GenBank/DDBJ whole genome shotgun (WGS) entry which is preliminary data.</text>
</comment>
<accession>A0A7J8B1K2</accession>
<sequence length="128" mass="13971">MGVLEGTEKEQEIENCPGQFGSVVGASSCRPKSPSFNSWSRAYTSIVSSTPAPSWGSCGRQLINVHLSHQCLSLSPSLLLSLSTFLSLSLSFFSSSSIPSTLSKYQWTNIYASLGEDYKKKLKLKKKI</sequence>
<dbReference type="Proteomes" id="UP000558488">
    <property type="component" value="Unassembled WGS sequence"/>
</dbReference>
<gene>
    <name evidence="1" type="ORF">mPipKuh1_007745</name>
</gene>
<organism evidence="1 2">
    <name type="scientific">Pipistrellus kuhlii</name>
    <name type="common">Kuhl's pipistrelle</name>
    <dbReference type="NCBI Taxonomy" id="59472"/>
    <lineage>
        <taxon>Eukaryota</taxon>
        <taxon>Metazoa</taxon>
        <taxon>Chordata</taxon>
        <taxon>Craniata</taxon>
        <taxon>Vertebrata</taxon>
        <taxon>Euteleostomi</taxon>
        <taxon>Mammalia</taxon>
        <taxon>Eutheria</taxon>
        <taxon>Laurasiatheria</taxon>
        <taxon>Chiroptera</taxon>
        <taxon>Yangochiroptera</taxon>
        <taxon>Vespertilionidae</taxon>
        <taxon>Pipistrellus</taxon>
    </lineage>
</organism>
<evidence type="ECO:0000313" key="2">
    <source>
        <dbReference type="Proteomes" id="UP000558488"/>
    </source>
</evidence>
<dbReference type="EMBL" id="JACAGB010000001">
    <property type="protein sequence ID" value="KAF6392544.1"/>
    <property type="molecule type" value="Genomic_DNA"/>
</dbReference>
<dbReference type="AlphaFoldDB" id="A0A7J8B1K2"/>
<reference evidence="1 2" key="1">
    <citation type="journal article" date="2020" name="Nature">
        <title>Six reference-quality genomes reveal evolution of bat adaptations.</title>
        <authorList>
            <person name="Jebb D."/>
            <person name="Huang Z."/>
            <person name="Pippel M."/>
            <person name="Hughes G.M."/>
            <person name="Lavrichenko K."/>
            <person name="Devanna P."/>
            <person name="Winkler S."/>
            <person name="Jermiin L.S."/>
            <person name="Skirmuntt E.C."/>
            <person name="Katzourakis A."/>
            <person name="Burkitt-Gray L."/>
            <person name="Ray D.A."/>
            <person name="Sullivan K.A.M."/>
            <person name="Roscito J.G."/>
            <person name="Kirilenko B.M."/>
            <person name="Davalos L.M."/>
            <person name="Corthals A.P."/>
            <person name="Power M.L."/>
            <person name="Jones G."/>
            <person name="Ransome R.D."/>
            <person name="Dechmann D.K.N."/>
            <person name="Locatelli A.G."/>
            <person name="Puechmaille S.J."/>
            <person name="Fedrigo O."/>
            <person name="Jarvis E.D."/>
            <person name="Hiller M."/>
            <person name="Vernes S.C."/>
            <person name="Myers E.W."/>
            <person name="Teeling E.C."/>
        </authorList>
    </citation>
    <scope>NUCLEOTIDE SEQUENCE [LARGE SCALE GENOMIC DNA]</scope>
    <source>
        <strain evidence="1">MPipKuh1</strain>
        <tissue evidence="1">Flight muscle</tissue>
    </source>
</reference>
<proteinExistence type="predicted"/>
<protein>
    <submittedName>
        <fullName evidence="1">Uncharacterized protein</fullName>
    </submittedName>
</protein>
<evidence type="ECO:0000313" key="1">
    <source>
        <dbReference type="EMBL" id="KAF6392544.1"/>
    </source>
</evidence>